<feature type="non-terminal residue" evidence="1">
    <location>
        <position position="66"/>
    </location>
</feature>
<protein>
    <submittedName>
        <fullName evidence="1">Uncharacterized protein</fullName>
    </submittedName>
</protein>
<dbReference type="EMBL" id="LAZR01038976">
    <property type="protein sequence ID" value="KKL18159.1"/>
    <property type="molecule type" value="Genomic_DNA"/>
</dbReference>
<dbReference type="AlphaFoldDB" id="A0A0F9B883"/>
<comment type="caution">
    <text evidence="1">The sequence shown here is derived from an EMBL/GenBank/DDBJ whole genome shotgun (WGS) entry which is preliminary data.</text>
</comment>
<reference evidence="1" key="1">
    <citation type="journal article" date="2015" name="Nature">
        <title>Complex archaea that bridge the gap between prokaryotes and eukaryotes.</title>
        <authorList>
            <person name="Spang A."/>
            <person name="Saw J.H."/>
            <person name="Jorgensen S.L."/>
            <person name="Zaremba-Niedzwiedzka K."/>
            <person name="Martijn J."/>
            <person name="Lind A.E."/>
            <person name="van Eijk R."/>
            <person name="Schleper C."/>
            <person name="Guy L."/>
            <person name="Ettema T.J."/>
        </authorList>
    </citation>
    <scope>NUCLEOTIDE SEQUENCE</scope>
</reference>
<evidence type="ECO:0000313" key="1">
    <source>
        <dbReference type="EMBL" id="KKL18159.1"/>
    </source>
</evidence>
<gene>
    <name evidence="1" type="ORF">LCGC14_2478290</name>
</gene>
<sequence length="66" mass="8134">MKCMYCDKEIEGGIKKYCNFVCRRRRYYQKNRDKILKYQKKYGLTSLHNFCRCGGKKYVDSKQCWK</sequence>
<organism evidence="1">
    <name type="scientific">marine sediment metagenome</name>
    <dbReference type="NCBI Taxonomy" id="412755"/>
    <lineage>
        <taxon>unclassified sequences</taxon>
        <taxon>metagenomes</taxon>
        <taxon>ecological metagenomes</taxon>
    </lineage>
</organism>
<name>A0A0F9B883_9ZZZZ</name>
<accession>A0A0F9B883</accession>
<proteinExistence type="predicted"/>